<dbReference type="InterPro" id="IPR005872">
    <property type="entry name" value="SUI1_arc_bac"/>
</dbReference>
<keyword evidence="2" id="KW-0810">Translation regulation</keyword>
<evidence type="ECO:0000256" key="3">
    <source>
        <dbReference type="ARBA" id="ARBA00022917"/>
    </source>
</evidence>
<dbReference type="SUPFAM" id="SSF55159">
    <property type="entry name" value="eIF1-like"/>
    <property type="match status" value="1"/>
</dbReference>
<dbReference type="NCBIfam" id="TIGR01158">
    <property type="entry name" value="SUI1_rel"/>
    <property type="match status" value="1"/>
</dbReference>
<gene>
    <name evidence="6" type="primary">yciH</name>
    <name evidence="6" type="ORF">WNY77_01670</name>
</gene>
<comment type="similarity">
    <text evidence="1">Belongs to the SUI1 family.</text>
</comment>
<dbReference type="InterPro" id="IPR036877">
    <property type="entry name" value="SUI1_dom_sf"/>
</dbReference>
<reference evidence="6 7" key="1">
    <citation type="submission" date="2024-03" db="EMBL/GenBank/DDBJ databases">
        <title>Community enrichment and isolation of bacterial strains for fucoidan degradation.</title>
        <authorList>
            <person name="Sichert A."/>
        </authorList>
    </citation>
    <scope>NUCLEOTIDE SEQUENCE [LARGE SCALE GENOMIC DNA]</scope>
    <source>
        <strain evidence="6 7">AS12</strain>
    </source>
</reference>
<evidence type="ECO:0000256" key="4">
    <source>
        <dbReference type="SAM" id="MobiDB-lite"/>
    </source>
</evidence>
<sequence length="106" mass="11435">MSQDNLVYSTDGGRVPTKKVQPARPKTDGIIRIRRETKGRKGKGVTTLSGMDMDATQIKALCSELKKMCGTGGAVKDAIIEIQGDNRDKIKLALEKRGYTVKLAGG</sequence>
<evidence type="ECO:0000256" key="2">
    <source>
        <dbReference type="ARBA" id="ARBA00022845"/>
    </source>
</evidence>
<comment type="caution">
    <text evidence="6">The sequence shown here is derived from an EMBL/GenBank/DDBJ whole genome shotgun (WGS) entry which is preliminary data.</text>
</comment>
<evidence type="ECO:0000256" key="1">
    <source>
        <dbReference type="ARBA" id="ARBA00005422"/>
    </source>
</evidence>
<accession>A0ABU9SQD9</accession>
<feature type="domain" description="SUI1" evidence="5">
    <location>
        <begin position="35"/>
        <end position="98"/>
    </location>
</feature>
<keyword evidence="3" id="KW-0648">Protein biosynthesis</keyword>
<feature type="region of interest" description="Disordered" evidence="4">
    <location>
        <begin position="1"/>
        <end position="24"/>
    </location>
</feature>
<organism evidence="6 7">
    <name type="scientific">Paraglaciecola mesophila</name>
    <dbReference type="NCBI Taxonomy" id="197222"/>
    <lineage>
        <taxon>Bacteria</taxon>
        <taxon>Pseudomonadati</taxon>
        <taxon>Pseudomonadota</taxon>
        <taxon>Gammaproteobacteria</taxon>
        <taxon>Alteromonadales</taxon>
        <taxon>Alteromonadaceae</taxon>
        <taxon>Paraglaciecola</taxon>
    </lineage>
</organism>
<dbReference type="InterPro" id="IPR001950">
    <property type="entry name" value="SUI1"/>
</dbReference>
<dbReference type="CDD" id="cd11567">
    <property type="entry name" value="YciH_like"/>
    <property type="match status" value="1"/>
</dbReference>
<dbReference type="PANTHER" id="PTHR12789:SF0">
    <property type="entry name" value="DENSITY-REGULATED PROTEIN"/>
    <property type="match status" value="1"/>
</dbReference>
<dbReference type="Proteomes" id="UP001461163">
    <property type="component" value="Unassembled WGS sequence"/>
</dbReference>
<evidence type="ECO:0000313" key="6">
    <source>
        <dbReference type="EMBL" id="MEM5496096.1"/>
    </source>
</evidence>
<evidence type="ECO:0000313" key="7">
    <source>
        <dbReference type="Proteomes" id="UP001461163"/>
    </source>
</evidence>
<keyword evidence="7" id="KW-1185">Reference proteome</keyword>
<evidence type="ECO:0000259" key="5">
    <source>
        <dbReference type="PROSITE" id="PS50296"/>
    </source>
</evidence>
<dbReference type="PROSITE" id="PS50296">
    <property type="entry name" value="SUI1"/>
    <property type="match status" value="1"/>
</dbReference>
<name>A0ABU9SQD9_9ALTE</name>
<proteinExistence type="inferred from homology"/>
<dbReference type="EMBL" id="JBBMQS010000001">
    <property type="protein sequence ID" value="MEM5496096.1"/>
    <property type="molecule type" value="Genomic_DNA"/>
</dbReference>
<dbReference type="Pfam" id="PF01253">
    <property type="entry name" value="SUI1"/>
    <property type="match status" value="1"/>
</dbReference>
<dbReference type="InterPro" id="IPR050318">
    <property type="entry name" value="DENR/SUI1_TIF"/>
</dbReference>
<dbReference type="Gene3D" id="3.30.780.10">
    <property type="entry name" value="SUI1-like domain"/>
    <property type="match status" value="1"/>
</dbReference>
<dbReference type="RefSeq" id="WP_033187429.1">
    <property type="nucleotide sequence ID" value="NZ_JBBMQS010000001.1"/>
</dbReference>
<dbReference type="PIRSF" id="PIRSF037511">
    <property type="entry name" value="Transl_init_SUI1_pro"/>
    <property type="match status" value="1"/>
</dbReference>
<protein>
    <submittedName>
        <fullName evidence="6">Stress response translation initiation inhibitor YciH</fullName>
    </submittedName>
</protein>
<dbReference type="PANTHER" id="PTHR12789">
    <property type="entry name" value="DENSITY-REGULATED PROTEIN HOMOLOG"/>
    <property type="match status" value="1"/>
</dbReference>
<dbReference type="NCBIfam" id="NF006536">
    <property type="entry name" value="PRK09019.1"/>
    <property type="match status" value="1"/>
</dbReference>